<feature type="compositionally biased region" description="Low complexity" evidence="1">
    <location>
        <begin position="61"/>
        <end position="78"/>
    </location>
</feature>
<keyword evidence="3" id="KW-1185">Reference proteome</keyword>
<name>A0A9W8MIY2_9AGAR</name>
<dbReference type="EMBL" id="JANBPK010000847">
    <property type="protein sequence ID" value="KAJ2930234.1"/>
    <property type="molecule type" value="Genomic_DNA"/>
</dbReference>
<evidence type="ECO:0000256" key="1">
    <source>
        <dbReference type="SAM" id="MobiDB-lite"/>
    </source>
</evidence>
<feature type="region of interest" description="Disordered" evidence="1">
    <location>
        <begin position="51"/>
        <end position="87"/>
    </location>
</feature>
<feature type="non-terminal residue" evidence="2">
    <location>
        <position position="87"/>
    </location>
</feature>
<reference evidence="2" key="1">
    <citation type="submission" date="2022-06" db="EMBL/GenBank/DDBJ databases">
        <title>Genome Sequence of Candolleomyces eurysporus.</title>
        <authorList>
            <person name="Buettner E."/>
        </authorList>
    </citation>
    <scope>NUCLEOTIDE SEQUENCE</scope>
    <source>
        <strain evidence="2">VTCC 930004</strain>
    </source>
</reference>
<organism evidence="2 3">
    <name type="scientific">Candolleomyces eurysporus</name>
    <dbReference type="NCBI Taxonomy" id="2828524"/>
    <lineage>
        <taxon>Eukaryota</taxon>
        <taxon>Fungi</taxon>
        <taxon>Dikarya</taxon>
        <taxon>Basidiomycota</taxon>
        <taxon>Agaricomycotina</taxon>
        <taxon>Agaricomycetes</taxon>
        <taxon>Agaricomycetidae</taxon>
        <taxon>Agaricales</taxon>
        <taxon>Agaricineae</taxon>
        <taxon>Psathyrellaceae</taxon>
        <taxon>Candolleomyces</taxon>
    </lineage>
</organism>
<gene>
    <name evidence="2" type="ORF">H1R20_g6906</name>
</gene>
<sequence>MPFSTANTSYGLFPAAPCSPNAFSLFGSTSNPRDNHVLCEEFGAILYPSAKQQAKGSRRGSPLSDNASYSSSAKSTKSSFKRWFGFN</sequence>
<accession>A0A9W8MIY2</accession>
<dbReference type="OrthoDB" id="2955761at2759"/>
<evidence type="ECO:0000313" key="2">
    <source>
        <dbReference type="EMBL" id="KAJ2930234.1"/>
    </source>
</evidence>
<protein>
    <submittedName>
        <fullName evidence="2">Uncharacterized protein</fullName>
    </submittedName>
</protein>
<proteinExistence type="predicted"/>
<dbReference type="Proteomes" id="UP001140091">
    <property type="component" value="Unassembled WGS sequence"/>
</dbReference>
<dbReference type="AlphaFoldDB" id="A0A9W8MIY2"/>
<evidence type="ECO:0000313" key="3">
    <source>
        <dbReference type="Proteomes" id="UP001140091"/>
    </source>
</evidence>
<comment type="caution">
    <text evidence="2">The sequence shown here is derived from an EMBL/GenBank/DDBJ whole genome shotgun (WGS) entry which is preliminary data.</text>
</comment>